<comment type="caution">
    <text evidence="1">The sequence shown here is derived from an EMBL/GenBank/DDBJ whole genome shotgun (WGS) entry which is preliminary data.</text>
</comment>
<sequence>MFVQQVQRFHQLILGQDVNSALAAVAPLVQAARLAPAHELTPAVTHLAPAIGAAPIPFVAATAATAAGALVELGGSPGPLTRIVLERLGSALTGTHAFIDAWMAHGGGRALPERTQMDVTVATGLLASQLGPDRAMPLVAAWRDAPHWALAAVACLHHAEARAQLGDRAAWTAQVDPLHSAAPAFMRLILALRIVDEHLLVLHRPTRRGAMVFVSGVADNFQLQTLLADALIGAGLVQGKRPDARWVSAFQHGPDGTVLEHVDDSFHLTDATGATMRNEAGPADIAVVSGSRILVLDDARYSRHWRPGRRFPITAQVRVDRILTQEEVEAWLGYVPPTSAV</sequence>
<reference evidence="1 2" key="1">
    <citation type="submission" date="2021-01" db="EMBL/GenBank/DDBJ databases">
        <title>Whole genome shotgun sequence of Catellatospora chokoriensis NBRC 107358.</title>
        <authorList>
            <person name="Komaki H."/>
            <person name="Tamura T."/>
        </authorList>
    </citation>
    <scope>NUCLEOTIDE SEQUENCE [LARGE SCALE GENOMIC DNA]</scope>
    <source>
        <strain evidence="1 2">NBRC 107358</strain>
    </source>
</reference>
<proteinExistence type="predicted"/>
<dbReference type="AlphaFoldDB" id="A0A8J3K596"/>
<evidence type="ECO:0000313" key="2">
    <source>
        <dbReference type="Proteomes" id="UP000619293"/>
    </source>
</evidence>
<organism evidence="1 2">
    <name type="scientific">Catellatospora chokoriensis</name>
    <dbReference type="NCBI Taxonomy" id="310353"/>
    <lineage>
        <taxon>Bacteria</taxon>
        <taxon>Bacillati</taxon>
        <taxon>Actinomycetota</taxon>
        <taxon>Actinomycetes</taxon>
        <taxon>Micromonosporales</taxon>
        <taxon>Micromonosporaceae</taxon>
        <taxon>Catellatospora</taxon>
    </lineage>
</organism>
<protein>
    <submittedName>
        <fullName evidence="1">Uncharacterized protein</fullName>
    </submittedName>
</protein>
<gene>
    <name evidence="1" type="ORF">Cch02nite_31780</name>
</gene>
<dbReference type="EMBL" id="BONG01000017">
    <property type="protein sequence ID" value="GIF89734.1"/>
    <property type="molecule type" value="Genomic_DNA"/>
</dbReference>
<dbReference type="RefSeq" id="WP_191842502.1">
    <property type="nucleotide sequence ID" value="NZ_BAAALB010000034.1"/>
</dbReference>
<dbReference type="Proteomes" id="UP000619293">
    <property type="component" value="Unassembled WGS sequence"/>
</dbReference>
<name>A0A8J3K596_9ACTN</name>
<evidence type="ECO:0000313" key="1">
    <source>
        <dbReference type="EMBL" id="GIF89734.1"/>
    </source>
</evidence>
<accession>A0A8J3K596</accession>
<keyword evidence="2" id="KW-1185">Reference proteome</keyword>